<dbReference type="EMBL" id="CAJPDQ010000017">
    <property type="protein sequence ID" value="CAF9921693.1"/>
    <property type="molecule type" value="Genomic_DNA"/>
</dbReference>
<dbReference type="PANTHER" id="PTHR47219:SF20">
    <property type="entry name" value="TBC1 DOMAIN FAMILY MEMBER 2B"/>
    <property type="match status" value="1"/>
</dbReference>
<dbReference type="InterPro" id="IPR050302">
    <property type="entry name" value="Rab_GAP_TBC_domain"/>
</dbReference>
<dbReference type="AlphaFoldDB" id="A0A8H3FC60"/>
<evidence type="ECO:0000259" key="2">
    <source>
        <dbReference type="PROSITE" id="PS50086"/>
    </source>
</evidence>
<dbReference type="SUPFAM" id="SSF47923">
    <property type="entry name" value="Ypt/Rab-GAP domain of gyp1p"/>
    <property type="match status" value="2"/>
</dbReference>
<dbReference type="Pfam" id="PF00566">
    <property type="entry name" value="RabGAP-TBC"/>
    <property type="match status" value="1"/>
</dbReference>
<reference evidence="3" key="1">
    <citation type="submission" date="2021-03" db="EMBL/GenBank/DDBJ databases">
        <authorList>
            <person name="Tagirdzhanova G."/>
        </authorList>
    </citation>
    <scope>NUCLEOTIDE SEQUENCE</scope>
</reference>
<dbReference type="Proteomes" id="UP000664169">
    <property type="component" value="Unassembled WGS sequence"/>
</dbReference>
<accession>A0A8H3FC60</accession>
<evidence type="ECO:0000313" key="3">
    <source>
        <dbReference type="EMBL" id="CAF9921693.1"/>
    </source>
</evidence>
<dbReference type="PROSITE" id="PS50086">
    <property type="entry name" value="TBC_RABGAP"/>
    <property type="match status" value="1"/>
</dbReference>
<feature type="compositionally biased region" description="Polar residues" evidence="1">
    <location>
        <begin position="344"/>
        <end position="354"/>
    </location>
</feature>
<evidence type="ECO:0000256" key="1">
    <source>
        <dbReference type="SAM" id="MobiDB-lite"/>
    </source>
</evidence>
<sequence>MSLAMAPIVQGGSTLKKKKSLKQLLIPTRKKSQTPVRKQSLTYVPTAIEDPILTAIPVDHVSRDHTVGSVAESPSASSSRAPSSVLSEDSSQTPSSSRRMSKQTDKDIMLGTEQMIRSLHSTELSRPGRSRASTLTNFSKPYGVLQEHALVGHPESAQKNSHQHLNNASLDNRRRFNRVFTDGSLGIGQSQRQIHPRTISNPSALINNIDASSALQSLDPYSAVNDGSSPAEKNHSPWMLAHGDMSKSTQSVQSFGSSLQGSKHSSVFTKFGSSADTMTDTDVLDGRKDGISVNEVIDFYADLEEEESTVSPETACANERSMRIAEAMTAPMGSLPTLGRERSSSSTAPSNAQQVRDALHQPPSLQTPTATHDHYGFRKYSRDVAEDDYNSWYQQYSRFQTRRNAKWHSLLSEHGMSTTKPTNFPAPSTKMQRYIRKGIPPAWRGDAWFFYAGAADLLARYPNHYVNLVVKSQSDALNRNDKEAVERDLHRTFPDNLHFKSELASKSNQIVETPIMSALRRLLCAFAIDHPRIGYCQSLNFIAGLLLLFLPEEKAYWMLHIMTTQLLPGTHELSLEGANVDLWVLMLALRQANPGVWAKVGGDVEPNSSRLPPISLCTTSWFMSVFIGTLPVESVLRVWDILFYEGSKTLFRVALAIFKSGEMQIKSVADPMETFQVVQSLPRRMVDIGGLFEIAFSRGEVGRRWIEKKRSERRAFYAKERSAEKARRESRDAGPRRATTSHGEAIISPVMTDTMSMASPETNEHRNEHWSSTTNTARLGA</sequence>
<dbReference type="SMART" id="SM00164">
    <property type="entry name" value="TBC"/>
    <property type="match status" value="1"/>
</dbReference>
<feature type="domain" description="Rab-GAP TBC" evidence="2">
    <location>
        <begin position="438"/>
        <end position="646"/>
    </location>
</feature>
<dbReference type="Gene3D" id="1.10.472.80">
    <property type="entry name" value="Ypt/Rab-GAP domain of gyp1p, domain 3"/>
    <property type="match status" value="1"/>
</dbReference>
<feature type="region of interest" description="Disordered" evidence="1">
    <location>
        <begin position="717"/>
        <end position="781"/>
    </location>
</feature>
<feature type="compositionally biased region" description="Polar residues" evidence="1">
    <location>
        <begin position="770"/>
        <end position="781"/>
    </location>
</feature>
<evidence type="ECO:0000313" key="4">
    <source>
        <dbReference type="Proteomes" id="UP000664169"/>
    </source>
</evidence>
<proteinExistence type="predicted"/>
<feature type="compositionally biased region" description="Low complexity" evidence="1">
    <location>
        <begin position="69"/>
        <end position="98"/>
    </location>
</feature>
<feature type="region of interest" description="Disordered" evidence="1">
    <location>
        <begin position="333"/>
        <end position="373"/>
    </location>
</feature>
<feature type="compositionally biased region" description="Basic and acidic residues" evidence="1">
    <location>
        <begin position="717"/>
        <end position="735"/>
    </location>
</feature>
<gene>
    <name evidence="3" type="ORF">GOMPHAMPRED_002365</name>
</gene>
<feature type="compositionally biased region" description="Polar residues" evidence="1">
    <location>
        <begin position="751"/>
        <end position="761"/>
    </location>
</feature>
<dbReference type="InterPro" id="IPR035969">
    <property type="entry name" value="Rab-GAP_TBC_sf"/>
</dbReference>
<dbReference type="PANTHER" id="PTHR47219">
    <property type="entry name" value="RAB GTPASE-ACTIVATING PROTEIN 1-LIKE"/>
    <property type="match status" value="1"/>
</dbReference>
<dbReference type="Gene3D" id="1.10.8.270">
    <property type="entry name" value="putative rabgap domain of human tbc1 domain family member 14 like domains"/>
    <property type="match status" value="1"/>
</dbReference>
<comment type="caution">
    <text evidence="3">The sequence shown here is derived from an EMBL/GenBank/DDBJ whole genome shotgun (WGS) entry which is preliminary data.</text>
</comment>
<dbReference type="GO" id="GO:0031267">
    <property type="term" value="F:small GTPase binding"/>
    <property type="evidence" value="ECO:0007669"/>
    <property type="project" value="TreeGrafter"/>
</dbReference>
<keyword evidence="4" id="KW-1185">Reference proteome</keyword>
<dbReference type="GO" id="GO:0005096">
    <property type="term" value="F:GTPase activator activity"/>
    <property type="evidence" value="ECO:0007669"/>
    <property type="project" value="TreeGrafter"/>
</dbReference>
<name>A0A8H3FC60_9LECA</name>
<protein>
    <recommendedName>
        <fullName evidence="2">Rab-GAP TBC domain-containing protein</fullName>
    </recommendedName>
</protein>
<dbReference type="OrthoDB" id="294251at2759"/>
<organism evidence="3 4">
    <name type="scientific">Gomphillus americanus</name>
    <dbReference type="NCBI Taxonomy" id="1940652"/>
    <lineage>
        <taxon>Eukaryota</taxon>
        <taxon>Fungi</taxon>
        <taxon>Dikarya</taxon>
        <taxon>Ascomycota</taxon>
        <taxon>Pezizomycotina</taxon>
        <taxon>Lecanoromycetes</taxon>
        <taxon>OSLEUM clade</taxon>
        <taxon>Ostropomycetidae</taxon>
        <taxon>Ostropales</taxon>
        <taxon>Graphidaceae</taxon>
        <taxon>Gomphilloideae</taxon>
        <taxon>Gomphillus</taxon>
    </lineage>
</organism>
<feature type="region of interest" description="Disordered" evidence="1">
    <location>
        <begin position="66"/>
        <end position="106"/>
    </location>
</feature>
<dbReference type="InterPro" id="IPR000195">
    <property type="entry name" value="Rab-GAP-TBC_dom"/>
</dbReference>